<protein>
    <recommendedName>
        <fullName evidence="4">TcpE family</fullName>
    </recommendedName>
</protein>
<keyword evidence="1" id="KW-0812">Transmembrane</keyword>
<evidence type="ECO:0008006" key="4">
    <source>
        <dbReference type="Google" id="ProtNLM"/>
    </source>
</evidence>
<name>A0A841YI65_9LIST</name>
<comment type="caution">
    <text evidence="2">The sequence shown here is derived from an EMBL/GenBank/DDBJ whole genome shotgun (WGS) entry which is preliminary data.</text>
</comment>
<accession>A0A841YI65</accession>
<dbReference type="Proteomes" id="UP000571128">
    <property type="component" value="Unassembled WGS sequence"/>
</dbReference>
<evidence type="ECO:0000256" key="1">
    <source>
        <dbReference type="SAM" id="Phobius"/>
    </source>
</evidence>
<proteinExistence type="predicted"/>
<evidence type="ECO:0000313" key="3">
    <source>
        <dbReference type="Proteomes" id="UP000571128"/>
    </source>
</evidence>
<gene>
    <name evidence="2" type="ORF">HB844_13685</name>
</gene>
<dbReference type="RefSeq" id="WP_185363526.1">
    <property type="nucleotide sequence ID" value="NZ_JAARPY010000020.1"/>
</dbReference>
<sequence length="162" mass="18775">MEPQTEQAPRITLYVVTNMMVFERKVYQFFGIGSKRAIKLRSLFYFLGTIIGMIIWRHLPLVKGLVSWLPFSVAYIAIPVGIAYLIGGVYTENRNSWKYFRSFLTYFIRKQSGYAFYGGKIVKKPQIYHVRGSYVYQSQPQPTFRPVQYQLQGSITVGKSST</sequence>
<keyword evidence="1" id="KW-1133">Transmembrane helix</keyword>
<feature type="transmembrane region" description="Helical" evidence="1">
    <location>
        <begin position="42"/>
        <end position="59"/>
    </location>
</feature>
<evidence type="ECO:0000313" key="2">
    <source>
        <dbReference type="EMBL" id="MBC1399910.1"/>
    </source>
</evidence>
<dbReference type="AlphaFoldDB" id="A0A841YI65"/>
<dbReference type="EMBL" id="JAARPY010000020">
    <property type="protein sequence ID" value="MBC1399910.1"/>
    <property type="molecule type" value="Genomic_DNA"/>
</dbReference>
<keyword evidence="1" id="KW-0472">Membrane</keyword>
<feature type="transmembrane region" description="Helical" evidence="1">
    <location>
        <begin position="65"/>
        <end position="91"/>
    </location>
</feature>
<reference evidence="2 3" key="1">
    <citation type="submission" date="2020-03" db="EMBL/GenBank/DDBJ databases">
        <title>Soil Listeria distribution.</title>
        <authorList>
            <person name="Liao J."/>
            <person name="Wiedmann M."/>
        </authorList>
    </citation>
    <scope>NUCLEOTIDE SEQUENCE [LARGE SCALE GENOMIC DNA]</scope>
    <source>
        <strain evidence="2 3">FSL L7-1645</strain>
    </source>
</reference>
<organism evidence="2 3">
    <name type="scientific">Listeria fleischmannii</name>
    <dbReference type="NCBI Taxonomy" id="1069827"/>
    <lineage>
        <taxon>Bacteria</taxon>
        <taxon>Bacillati</taxon>
        <taxon>Bacillota</taxon>
        <taxon>Bacilli</taxon>
        <taxon>Bacillales</taxon>
        <taxon>Listeriaceae</taxon>
        <taxon>Listeria</taxon>
    </lineage>
</organism>